<evidence type="ECO:0000313" key="2">
    <source>
        <dbReference type="Proteomes" id="UP000683310"/>
    </source>
</evidence>
<dbReference type="EMBL" id="CP074371">
    <property type="protein sequence ID" value="QVI22914.1"/>
    <property type="molecule type" value="Genomic_DNA"/>
</dbReference>
<sequence length="108" mass="11858">MEVELTRKGPADMDTALQGAMRATRTAPPFRQASELVGLLYLCRTTSVQDGVNAAVDRLPAEIAAIDIDFETRDLDDDWSAFIARRAERKAVAKAERALRVHASKEAS</sequence>
<gene>
    <name evidence="1" type="ORF">KHQ06_08100</name>
</gene>
<accession>A0ABX8CVH5</accession>
<organism evidence="1 2">
    <name type="scientific">Nocardia tengchongensis</name>
    <dbReference type="NCBI Taxonomy" id="2055889"/>
    <lineage>
        <taxon>Bacteria</taxon>
        <taxon>Bacillati</taxon>
        <taxon>Actinomycetota</taxon>
        <taxon>Actinomycetes</taxon>
        <taxon>Mycobacteriales</taxon>
        <taxon>Nocardiaceae</taxon>
        <taxon>Nocardia</taxon>
    </lineage>
</organism>
<reference evidence="1 2" key="1">
    <citation type="submission" date="2021-04" db="EMBL/GenBank/DDBJ databases">
        <title>Nocardia tengchongensis.</title>
        <authorList>
            <person name="Zhuang k."/>
            <person name="Ran Y."/>
            <person name="Li W."/>
        </authorList>
    </citation>
    <scope>NUCLEOTIDE SEQUENCE [LARGE SCALE GENOMIC DNA]</scope>
    <source>
        <strain evidence="1 2">CFH S0057</strain>
    </source>
</reference>
<keyword evidence="2" id="KW-1185">Reference proteome</keyword>
<dbReference type="Proteomes" id="UP000683310">
    <property type="component" value="Chromosome"/>
</dbReference>
<proteinExistence type="predicted"/>
<name>A0ABX8CVH5_9NOCA</name>
<evidence type="ECO:0000313" key="1">
    <source>
        <dbReference type="EMBL" id="QVI22914.1"/>
    </source>
</evidence>
<protein>
    <submittedName>
        <fullName evidence="1">Uncharacterized protein</fullName>
    </submittedName>
</protein>